<evidence type="ECO:0000313" key="3">
    <source>
        <dbReference type="Proteomes" id="UP000694393"/>
    </source>
</evidence>
<name>A0A8C8SQX5_9SAUR</name>
<proteinExistence type="predicted"/>
<sequence>PSRTPQCRAWNSRTAPETEPVARSPLHLLQMTFFCRDSFRVAPLYRSSRDTESGCTTVLPDHRTERNQTQIKKTKILSLLLQSSCPTGTAVLHQ</sequence>
<reference evidence="2" key="1">
    <citation type="submission" date="2025-08" db="UniProtKB">
        <authorList>
            <consortium name="Ensembl"/>
        </authorList>
    </citation>
    <scope>IDENTIFICATION</scope>
</reference>
<dbReference type="AlphaFoldDB" id="A0A8C8SQX5"/>
<evidence type="ECO:0000313" key="2">
    <source>
        <dbReference type="Ensembl" id="ENSPCEP00000022511.1"/>
    </source>
</evidence>
<feature type="region of interest" description="Disordered" evidence="1">
    <location>
        <begin position="1"/>
        <end position="21"/>
    </location>
</feature>
<dbReference type="Proteomes" id="UP000694393">
    <property type="component" value="Unplaced"/>
</dbReference>
<evidence type="ECO:0000256" key="1">
    <source>
        <dbReference type="SAM" id="MobiDB-lite"/>
    </source>
</evidence>
<organism evidence="2 3">
    <name type="scientific">Pelusios castaneus</name>
    <name type="common">West African mud turtle</name>
    <dbReference type="NCBI Taxonomy" id="367368"/>
    <lineage>
        <taxon>Eukaryota</taxon>
        <taxon>Metazoa</taxon>
        <taxon>Chordata</taxon>
        <taxon>Craniata</taxon>
        <taxon>Vertebrata</taxon>
        <taxon>Euteleostomi</taxon>
        <taxon>Archelosauria</taxon>
        <taxon>Testudinata</taxon>
        <taxon>Testudines</taxon>
        <taxon>Pleurodira</taxon>
        <taxon>Pelomedusidae</taxon>
        <taxon>Pelusios</taxon>
    </lineage>
</organism>
<reference evidence="2" key="2">
    <citation type="submission" date="2025-09" db="UniProtKB">
        <authorList>
            <consortium name="Ensembl"/>
        </authorList>
    </citation>
    <scope>IDENTIFICATION</scope>
</reference>
<accession>A0A8C8SQX5</accession>
<protein>
    <submittedName>
        <fullName evidence="2">Uncharacterized protein</fullName>
    </submittedName>
</protein>
<dbReference type="Ensembl" id="ENSPCET00000023266.1">
    <property type="protein sequence ID" value="ENSPCEP00000022511.1"/>
    <property type="gene ID" value="ENSPCEG00000017168.1"/>
</dbReference>
<keyword evidence="3" id="KW-1185">Reference proteome</keyword>
<feature type="compositionally biased region" description="Polar residues" evidence="1">
    <location>
        <begin position="1"/>
        <end position="15"/>
    </location>
</feature>